<reference evidence="4 5" key="2">
    <citation type="submission" date="2017-10" db="EMBL/GenBank/DDBJ databases">
        <title>Genome analyses suggest a sexual origin of heterokaryosis in a supposedly ancient asexual fungus.</title>
        <authorList>
            <person name="Corradi N."/>
            <person name="Sedzielewska K."/>
            <person name="Noel J."/>
            <person name="Charron P."/>
            <person name="Farinelli L."/>
            <person name="Marton T."/>
            <person name="Kruger M."/>
            <person name="Pelin A."/>
            <person name="Brachmann A."/>
            <person name="Corradi N."/>
        </authorList>
    </citation>
    <scope>NUCLEOTIDE SEQUENCE [LARGE SCALE GENOMIC DNA]</scope>
    <source>
        <strain evidence="4 5">A1</strain>
    </source>
</reference>
<keyword evidence="1" id="KW-0479">Metal-binding</keyword>
<comment type="caution">
    <text evidence="4">The sequence shown here is derived from an EMBL/GenBank/DDBJ whole genome shotgun (WGS) entry which is preliminary data.</text>
</comment>
<feature type="domain" description="SWIM-type" evidence="3">
    <location>
        <begin position="169"/>
        <end position="203"/>
    </location>
</feature>
<organism evidence="4 5">
    <name type="scientific">Rhizophagus irregularis</name>
    <dbReference type="NCBI Taxonomy" id="588596"/>
    <lineage>
        <taxon>Eukaryota</taxon>
        <taxon>Fungi</taxon>
        <taxon>Fungi incertae sedis</taxon>
        <taxon>Mucoromycota</taxon>
        <taxon>Glomeromycotina</taxon>
        <taxon>Glomeromycetes</taxon>
        <taxon>Glomerales</taxon>
        <taxon>Glomeraceae</taxon>
        <taxon>Rhizophagus</taxon>
    </lineage>
</organism>
<dbReference type="VEuPathDB" id="FungiDB:FUN_004964"/>
<accession>A0A2N0QWV5</accession>
<feature type="non-terminal residue" evidence="4">
    <location>
        <position position="349"/>
    </location>
</feature>
<dbReference type="VEuPathDB" id="FungiDB:RhiirFUN_025590"/>
<sequence>MIDIIDYQSDHQEENNNEIQMEVEDHSEDYCSKEYDDDSEYEKEEDGLLKLNKGMKFETWELAESYLDEYAKQNGFCFHKIRRVLDPNDNTIQRDQMAQSLYYDTVLIKDWQPLLEMMDDSYQQEIAREDDYDQPQSLFSLLVENIPYNNILQVWKVTRHCGQNSEPQYIILLNDGSHLCTCLWLINRGIICRHFFRVMSYSTNAQFHISLISYCWYNNNKYNIEQREKNIVLFHNEENILADESEQPSFQHLMNFRQTPNVVQLQDPKQKYGFGMGYAKKALDLAVQTDKVDEFVDQVKYFIENTKAELSEQQENLTSMHIGDPLRVQHKGRQPNRYKSCGEPQRKKS</sequence>
<dbReference type="PROSITE" id="PS50966">
    <property type="entry name" value="ZF_SWIM"/>
    <property type="match status" value="1"/>
</dbReference>
<dbReference type="AlphaFoldDB" id="A0A2N0QWV5"/>
<dbReference type="EMBL" id="LLXH01002534">
    <property type="protein sequence ID" value="PKC55544.1"/>
    <property type="molecule type" value="Genomic_DNA"/>
</dbReference>
<evidence type="ECO:0000256" key="1">
    <source>
        <dbReference type="PROSITE-ProRule" id="PRU00325"/>
    </source>
</evidence>
<keyword evidence="1" id="KW-0863">Zinc-finger</keyword>
<feature type="region of interest" description="Disordered" evidence="2">
    <location>
        <begin position="330"/>
        <end position="349"/>
    </location>
</feature>
<evidence type="ECO:0000313" key="4">
    <source>
        <dbReference type="EMBL" id="PKC55544.1"/>
    </source>
</evidence>
<dbReference type="GO" id="GO:0008270">
    <property type="term" value="F:zinc ion binding"/>
    <property type="evidence" value="ECO:0007669"/>
    <property type="project" value="UniProtKB-KW"/>
</dbReference>
<proteinExistence type="predicted"/>
<reference evidence="4 5" key="1">
    <citation type="submission" date="2017-10" db="EMBL/GenBank/DDBJ databases">
        <title>Extensive intraspecific genome diversity in a model arbuscular mycorrhizal fungus.</title>
        <authorList>
            <person name="Chen E.C.H."/>
            <person name="Morin E."/>
            <person name="Baudet D."/>
            <person name="Noel J."/>
            <person name="Ndikumana S."/>
            <person name="Charron P."/>
            <person name="St-Onge C."/>
            <person name="Giorgi J."/>
            <person name="Grigoriev I.V."/>
            <person name="Roux C."/>
            <person name="Martin F.M."/>
            <person name="Corradi N."/>
        </authorList>
    </citation>
    <scope>NUCLEOTIDE SEQUENCE [LARGE SCALE GENOMIC DNA]</scope>
    <source>
        <strain evidence="4 5">A1</strain>
    </source>
</reference>
<dbReference type="Proteomes" id="UP000232688">
    <property type="component" value="Unassembled WGS sequence"/>
</dbReference>
<evidence type="ECO:0000259" key="3">
    <source>
        <dbReference type="PROSITE" id="PS50966"/>
    </source>
</evidence>
<evidence type="ECO:0000256" key="2">
    <source>
        <dbReference type="SAM" id="MobiDB-lite"/>
    </source>
</evidence>
<dbReference type="InterPro" id="IPR007527">
    <property type="entry name" value="Znf_SWIM"/>
</dbReference>
<gene>
    <name evidence="4" type="ORF">RhiirA1_402806</name>
</gene>
<evidence type="ECO:0000313" key="5">
    <source>
        <dbReference type="Proteomes" id="UP000232688"/>
    </source>
</evidence>
<name>A0A2N0QWV5_9GLOM</name>
<protein>
    <recommendedName>
        <fullName evidence="3">SWIM-type domain-containing protein</fullName>
    </recommendedName>
</protein>
<keyword evidence="1" id="KW-0862">Zinc</keyword>
<dbReference type="VEuPathDB" id="FungiDB:RhiirA1_402806"/>